<reference evidence="15" key="3">
    <citation type="submission" date="2025-09" db="UniProtKB">
        <authorList>
            <consortium name="Ensembl"/>
        </authorList>
    </citation>
    <scope>IDENTIFICATION</scope>
</reference>
<dbReference type="InParanoid" id="H3APX6"/>
<dbReference type="InterPro" id="IPR027789">
    <property type="entry name" value="Syndecan/Neurexin_dom"/>
</dbReference>
<evidence type="ECO:0000256" key="6">
    <source>
        <dbReference type="ARBA" id="ARBA00022989"/>
    </source>
</evidence>
<dbReference type="GO" id="GO:0016477">
    <property type="term" value="P:cell migration"/>
    <property type="evidence" value="ECO:0007669"/>
    <property type="project" value="TreeGrafter"/>
</dbReference>
<name>H3APX6_LATCH</name>
<comment type="subcellular location">
    <subcellularLocation>
        <location evidence="1 11">Membrane</location>
        <topology evidence="1 11">Single-pass type I membrane protein</topology>
    </subcellularLocation>
</comment>
<dbReference type="EMBL" id="AFYH01186274">
    <property type="status" value="NOT_ANNOTATED_CDS"/>
    <property type="molecule type" value="Genomic_DNA"/>
</dbReference>
<dbReference type="Bgee" id="ENSLACG00000010295">
    <property type="expression patterns" value="Expressed in pectoral fin and 6 other cell types or tissues"/>
</dbReference>
<dbReference type="Ensembl" id="ENSLACT00000011786.1">
    <property type="protein sequence ID" value="ENSLACP00000011697.1"/>
    <property type="gene ID" value="ENSLACG00000010295.2"/>
</dbReference>
<organism evidence="15 16">
    <name type="scientific">Latimeria chalumnae</name>
    <name type="common">Coelacanth</name>
    <dbReference type="NCBI Taxonomy" id="7897"/>
    <lineage>
        <taxon>Eukaryota</taxon>
        <taxon>Metazoa</taxon>
        <taxon>Chordata</taxon>
        <taxon>Craniata</taxon>
        <taxon>Vertebrata</taxon>
        <taxon>Euteleostomi</taxon>
        <taxon>Coelacanthiformes</taxon>
        <taxon>Coelacanthidae</taxon>
        <taxon>Latimeria</taxon>
    </lineage>
</organism>
<evidence type="ECO:0000256" key="7">
    <source>
        <dbReference type="ARBA" id="ARBA00023136"/>
    </source>
</evidence>
<dbReference type="FunCoup" id="H3APX6">
    <property type="interactions" value="372"/>
</dbReference>
<comment type="function">
    <text evidence="10">Cell surface proteoglycan which regulates exosome biogenesis in concert with SDCBP and PDCD6IP.</text>
</comment>
<dbReference type="EMBL" id="AFYH01186275">
    <property type="status" value="NOT_ANNOTATED_CDS"/>
    <property type="molecule type" value="Genomic_DNA"/>
</dbReference>
<dbReference type="SMART" id="SM00294">
    <property type="entry name" value="4.1m"/>
    <property type="match status" value="1"/>
</dbReference>
<keyword evidence="3 11" id="KW-0812">Transmembrane</keyword>
<evidence type="ECO:0000256" key="5">
    <source>
        <dbReference type="ARBA" id="ARBA00022974"/>
    </source>
</evidence>
<evidence type="ECO:0000256" key="13">
    <source>
        <dbReference type="SAM" id="Phobius"/>
    </source>
</evidence>
<evidence type="ECO:0000313" key="16">
    <source>
        <dbReference type="Proteomes" id="UP000008672"/>
    </source>
</evidence>
<protein>
    <recommendedName>
        <fullName evidence="11">Syndecan</fullName>
    </recommendedName>
</protein>
<accession>H3APX6</accession>
<dbReference type="PROSITE" id="PS00964">
    <property type="entry name" value="SYNDECAN"/>
    <property type="match status" value="1"/>
</dbReference>
<proteinExistence type="inferred from homology"/>
<dbReference type="STRING" id="7897.ENSLACP00000011697"/>
<dbReference type="PANTHER" id="PTHR10915">
    <property type="entry name" value="SYNDECAN"/>
    <property type="match status" value="1"/>
</dbReference>
<feature type="region of interest" description="Disordered" evidence="12">
    <location>
        <begin position="1"/>
        <end position="102"/>
    </location>
</feature>
<evidence type="ECO:0000313" key="15">
    <source>
        <dbReference type="Ensembl" id="ENSLACP00000011697.1"/>
    </source>
</evidence>
<keyword evidence="8 11" id="KW-0325">Glycoprotein</keyword>
<feature type="compositionally biased region" description="Acidic residues" evidence="12">
    <location>
        <begin position="43"/>
        <end position="64"/>
    </location>
</feature>
<dbReference type="GO" id="GO:0009986">
    <property type="term" value="C:cell surface"/>
    <property type="evidence" value="ECO:0007669"/>
    <property type="project" value="TreeGrafter"/>
</dbReference>
<evidence type="ECO:0000256" key="11">
    <source>
        <dbReference type="RuleBase" id="RU000649"/>
    </source>
</evidence>
<dbReference type="eggNOG" id="ENOG502S1SZ">
    <property type="taxonomic scope" value="Eukaryota"/>
</dbReference>
<evidence type="ECO:0000256" key="2">
    <source>
        <dbReference type="ARBA" id="ARBA00005343"/>
    </source>
</evidence>
<dbReference type="EMBL" id="AFYH01186276">
    <property type="status" value="NOT_ANNOTATED_CDS"/>
    <property type="molecule type" value="Genomic_DNA"/>
</dbReference>
<keyword evidence="7 13" id="KW-0472">Membrane</keyword>
<keyword evidence="6 13" id="KW-1133">Transmembrane helix</keyword>
<dbReference type="Proteomes" id="UP000008672">
    <property type="component" value="Unassembled WGS sequence"/>
</dbReference>
<dbReference type="PANTHER" id="PTHR10915:SF3">
    <property type="entry name" value="SYNDECAN-4"/>
    <property type="match status" value="1"/>
</dbReference>
<keyword evidence="4" id="KW-0732">Signal</keyword>
<feature type="domain" description="Neurexin/syndecan/glycophorin C" evidence="14">
    <location>
        <begin position="167"/>
        <end position="185"/>
    </location>
</feature>
<dbReference type="InterPro" id="IPR003585">
    <property type="entry name" value="Neurexin-like"/>
</dbReference>
<dbReference type="InterPro" id="IPR030479">
    <property type="entry name" value="Syndecan_CS"/>
</dbReference>
<evidence type="ECO:0000256" key="9">
    <source>
        <dbReference type="ARBA" id="ARBA00023207"/>
    </source>
</evidence>
<keyword evidence="9 11" id="KW-0357">Heparan sulfate</keyword>
<keyword evidence="5 11" id="KW-0654">Proteoglycan</keyword>
<evidence type="ECO:0000256" key="1">
    <source>
        <dbReference type="ARBA" id="ARBA00004479"/>
    </source>
</evidence>
<keyword evidence="16" id="KW-1185">Reference proteome</keyword>
<dbReference type="GO" id="GO:0016020">
    <property type="term" value="C:membrane"/>
    <property type="evidence" value="ECO:0007669"/>
    <property type="project" value="UniProtKB-SubCell"/>
</dbReference>
<reference evidence="16" key="1">
    <citation type="submission" date="2011-08" db="EMBL/GenBank/DDBJ databases">
        <title>The draft genome of Latimeria chalumnae.</title>
        <authorList>
            <person name="Di Palma F."/>
            <person name="Alfoldi J."/>
            <person name="Johnson J."/>
            <person name="Berlin A."/>
            <person name="Gnerre S."/>
            <person name="Jaffe D."/>
            <person name="MacCallum I."/>
            <person name="Young S."/>
            <person name="Walker B.J."/>
            <person name="Lander E."/>
            <person name="Lindblad-Toh K."/>
        </authorList>
    </citation>
    <scope>NUCLEOTIDE SEQUENCE [LARGE SCALE GENOMIC DNA]</scope>
    <source>
        <strain evidence="16">Wild caught</strain>
    </source>
</reference>
<evidence type="ECO:0000256" key="8">
    <source>
        <dbReference type="ARBA" id="ARBA00023180"/>
    </source>
</evidence>
<dbReference type="GeneTree" id="ENSGT00940000160663"/>
<dbReference type="EMBL" id="AFYH01186277">
    <property type="status" value="NOT_ANNOTATED_CDS"/>
    <property type="molecule type" value="Genomic_DNA"/>
</dbReference>
<sequence length="196" mass="21707">NSKMSSSFLSLLSFTTDARPEVRETETIDALGISLDGGSGSIPDDEDVDLESDSDDDDDYDDEFSGSGDDFERKEEEEYVGITTSQWPGNDNRIPDEKSRPNEIDEDGIVAINEVALKENPRDDLSNNIPMASRSESIFERTEILAAVIAGCSVGLLFAILLIVLLIYRMKKKDEGSYETGKNPIYKKAPTNEFYA</sequence>
<feature type="transmembrane region" description="Helical" evidence="13">
    <location>
        <begin position="144"/>
        <end position="168"/>
    </location>
</feature>
<evidence type="ECO:0000256" key="4">
    <source>
        <dbReference type="ARBA" id="ARBA00022729"/>
    </source>
</evidence>
<evidence type="ECO:0000259" key="14">
    <source>
        <dbReference type="SMART" id="SM00294"/>
    </source>
</evidence>
<dbReference type="AlphaFoldDB" id="H3APX6"/>
<reference evidence="15" key="2">
    <citation type="submission" date="2025-08" db="UniProtKB">
        <authorList>
            <consortium name="Ensembl"/>
        </authorList>
    </citation>
    <scope>IDENTIFICATION</scope>
</reference>
<feature type="compositionally biased region" description="Low complexity" evidence="12">
    <location>
        <begin position="1"/>
        <end position="14"/>
    </location>
</feature>
<evidence type="ECO:0000256" key="12">
    <source>
        <dbReference type="SAM" id="MobiDB-lite"/>
    </source>
</evidence>
<dbReference type="InterPro" id="IPR001050">
    <property type="entry name" value="Syndecan"/>
</dbReference>
<evidence type="ECO:0000256" key="3">
    <source>
        <dbReference type="ARBA" id="ARBA00022692"/>
    </source>
</evidence>
<dbReference type="Pfam" id="PF01034">
    <property type="entry name" value="Syndecan"/>
    <property type="match status" value="1"/>
</dbReference>
<gene>
    <name evidence="15" type="primary">SDC4</name>
</gene>
<feature type="compositionally biased region" description="Basic and acidic residues" evidence="12">
    <location>
        <begin position="93"/>
        <end position="102"/>
    </location>
</feature>
<comment type="similarity">
    <text evidence="2 11">Belongs to the syndecan proteoglycan family.</text>
</comment>
<evidence type="ECO:0000256" key="10">
    <source>
        <dbReference type="ARBA" id="ARBA00045953"/>
    </source>
</evidence>